<organism evidence="1 2">
    <name type="scientific">Faucicola osloensis</name>
    <name type="common">Moraxella osloensis</name>
    <dbReference type="NCBI Taxonomy" id="34062"/>
    <lineage>
        <taxon>Bacteria</taxon>
        <taxon>Pseudomonadati</taxon>
        <taxon>Pseudomonadota</taxon>
        <taxon>Gammaproteobacteria</taxon>
        <taxon>Moraxellales</taxon>
        <taxon>Moraxellaceae</taxon>
        <taxon>Faucicola</taxon>
    </lineage>
</organism>
<gene>
    <name evidence="1" type="ORF">NCTC10465_00521</name>
</gene>
<accession>A0A378Q7X5</accession>
<evidence type="ECO:0000313" key="1">
    <source>
        <dbReference type="EMBL" id="STY96755.1"/>
    </source>
</evidence>
<evidence type="ECO:0000313" key="2">
    <source>
        <dbReference type="Proteomes" id="UP000255230"/>
    </source>
</evidence>
<sequence>MKLACCLAFWAIFKIWACLFGVDINSFDDKTLYGENCKAFFDVTALAIKLIGLAAKLLSIFCANQSSFCYFLLSDICFKLMATDKPPMTKGELS</sequence>
<dbReference type="Proteomes" id="UP000255230">
    <property type="component" value="Unassembled WGS sequence"/>
</dbReference>
<dbReference type="AlphaFoldDB" id="A0A378Q7X5"/>
<dbReference type="RefSeq" id="WP_062332003.1">
    <property type="nucleotide sequence ID" value="NZ_CBCRZU010000015.1"/>
</dbReference>
<reference evidence="1 2" key="1">
    <citation type="submission" date="2018-06" db="EMBL/GenBank/DDBJ databases">
        <authorList>
            <consortium name="Pathogen Informatics"/>
            <person name="Doyle S."/>
        </authorList>
    </citation>
    <scope>NUCLEOTIDE SEQUENCE [LARGE SCALE GENOMIC DNA]</scope>
    <source>
        <strain evidence="1 2">NCTC10465</strain>
    </source>
</reference>
<dbReference type="EMBL" id="UGPY01000001">
    <property type="protein sequence ID" value="STY96755.1"/>
    <property type="molecule type" value="Genomic_DNA"/>
</dbReference>
<name>A0A378Q7X5_FAUOS</name>
<dbReference type="KEGG" id="mos:AXE82_04725"/>
<proteinExistence type="predicted"/>
<dbReference type="GeneID" id="35778343"/>
<protein>
    <submittedName>
        <fullName evidence="1">Uncharacterized protein</fullName>
    </submittedName>
</protein>
<keyword evidence="2" id="KW-1185">Reference proteome</keyword>